<feature type="chain" id="PRO_5046522045" evidence="1">
    <location>
        <begin position="25"/>
        <end position="619"/>
    </location>
</feature>
<reference evidence="3 4" key="1">
    <citation type="submission" date="2020-05" db="EMBL/GenBank/DDBJ databases">
        <title>Distinct polysaccharide utilization as determinants for interspecies competition between intestinal Prevotella spp.</title>
        <authorList>
            <person name="Galvez E.J.C."/>
            <person name="Iljazovic A."/>
            <person name="Strowig T."/>
        </authorList>
    </citation>
    <scope>NUCLEOTIDE SEQUENCE [LARGE SCALE GENOMIC DNA]</scope>
    <source>
        <strain evidence="3 4">PCHR</strain>
    </source>
</reference>
<dbReference type="InterPro" id="IPR036116">
    <property type="entry name" value="FN3_sf"/>
</dbReference>
<feature type="signal peptide" evidence="1">
    <location>
        <begin position="1"/>
        <end position="24"/>
    </location>
</feature>
<feature type="domain" description="Fibronectin type-III" evidence="2">
    <location>
        <begin position="182"/>
        <end position="276"/>
    </location>
</feature>
<dbReference type="InterPro" id="IPR003961">
    <property type="entry name" value="FN3_dom"/>
</dbReference>
<dbReference type="Proteomes" id="UP000820977">
    <property type="component" value="Unassembled WGS sequence"/>
</dbReference>
<dbReference type="RefSeq" id="WP_172343695.1">
    <property type="nucleotide sequence ID" value="NZ_CASYYZ010000037.1"/>
</dbReference>
<evidence type="ECO:0000259" key="2">
    <source>
        <dbReference type="PROSITE" id="PS50853"/>
    </source>
</evidence>
<keyword evidence="4" id="KW-1185">Reference proteome</keyword>
<keyword evidence="1" id="KW-0732">Signal</keyword>
<dbReference type="InterPro" id="IPR013783">
    <property type="entry name" value="Ig-like_fold"/>
</dbReference>
<comment type="caution">
    <text evidence="3">The sequence shown here is derived from an EMBL/GenBank/DDBJ whole genome shotgun (WGS) entry which is preliminary data.</text>
</comment>
<gene>
    <name evidence="3" type="ORF">HPS54_01370</name>
</gene>
<dbReference type="SMART" id="SM00060">
    <property type="entry name" value="FN3"/>
    <property type="match status" value="2"/>
</dbReference>
<dbReference type="SUPFAM" id="SSF49265">
    <property type="entry name" value="Fibronectin type III"/>
    <property type="match status" value="1"/>
</dbReference>
<dbReference type="PROSITE" id="PS50853">
    <property type="entry name" value="FN3"/>
    <property type="match status" value="1"/>
</dbReference>
<organism evidence="3 4">
    <name type="scientific">Xylanibacter caecicola</name>
    <dbReference type="NCBI Taxonomy" id="2736294"/>
    <lineage>
        <taxon>Bacteria</taxon>
        <taxon>Pseudomonadati</taxon>
        <taxon>Bacteroidota</taxon>
        <taxon>Bacteroidia</taxon>
        <taxon>Bacteroidales</taxon>
        <taxon>Prevotellaceae</taxon>
        <taxon>Xylanibacter</taxon>
    </lineage>
</organism>
<evidence type="ECO:0000313" key="4">
    <source>
        <dbReference type="Proteomes" id="UP000820977"/>
    </source>
</evidence>
<sequence>MNTKKLLGSLVLFMFCTCMSFAQDADVTVLLDEKFDAFTEGTVDAPATTDISTPTYSGKLATTLSGWKGSKVYEAGGALLIGDGGNIETARLSGYSYGKTIKITLDVKSRASYGGIVTVSMGSTYSPYINQQTELADDNWHTITIYSASASSTYGLKISPLLIFEGILIDNIKVEMSDKFVAPTTAKQPEDATATSFTAKWDRISGATAYLLDVYTKADGTDEKEYLLKDDEVTTTSKRVEGLEEGKTYYYTVRTKKGENISDYSNEIEVVEVISSVDAPKAIAATNVTANGFTANWEAVAKAAKYDVLLFKTETMAETTEKRILDEDFSGVTIGSLTGTVEYGKTQEYLDAYTTVPGWYGVSHCFAKGYMGIAPFSGPGSITTPALDFTANNGAGKLTINMAEGAYGKYNAGYEVTINLYNGNEETAAETKTVTLEEGFKEYTVEFTKGTAESYIEIVYGGEKKLFVDYMYVTTTLKAGDKYTSLVETREVEGDKTSTDFSVTLDENTSYSYQVTAYVRTVVSGEIDLLGSAPSNAVEVKLTPSAINGTENDINDTTLRIVDGGVSVTLGTETTIYVYGMDGRLIKSVKGNKGNNNIGMARGAAIVRAGDKSYKVVIR</sequence>
<protein>
    <submittedName>
        <fullName evidence="3">Fibronectin type III domain-containing protein</fullName>
    </submittedName>
</protein>
<evidence type="ECO:0000256" key="1">
    <source>
        <dbReference type="SAM" id="SignalP"/>
    </source>
</evidence>
<accession>A0ABX2AYT2</accession>
<evidence type="ECO:0000313" key="3">
    <source>
        <dbReference type="EMBL" id="NPE24178.1"/>
    </source>
</evidence>
<dbReference type="EMBL" id="JABKKJ010000001">
    <property type="protein sequence ID" value="NPE24178.1"/>
    <property type="molecule type" value="Genomic_DNA"/>
</dbReference>
<proteinExistence type="predicted"/>
<dbReference type="CDD" id="cd00063">
    <property type="entry name" value="FN3"/>
    <property type="match status" value="1"/>
</dbReference>
<name>A0ABX2AYT2_9BACT</name>
<dbReference type="Gene3D" id="2.60.40.10">
    <property type="entry name" value="Immunoglobulins"/>
    <property type="match status" value="1"/>
</dbReference>